<reference evidence="4" key="1">
    <citation type="journal article" date="2019" name="Int. J. Syst. Evol. Microbiol.">
        <title>The Global Catalogue of Microorganisms (GCM) 10K type strain sequencing project: providing services to taxonomists for standard genome sequencing and annotation.</title>
        <authorList>
            <consortium name="The Broad Institute Genomics Platform"/>
            <consortium name="The Broad Institute Genome Sequencing Center for Infectious Disease"/>
            <person name="Wu L."/>
            <person name="Ma J."/>
        </authorList>
    </citation>
    <scope>NUCLEOTIDE SEQUENCE [LARGE SCALE GENOMIC DNA]</scope>
    <source>
        <strain evidence="4">CCUG 63369</strain>
    </source>
</reference>
<evidence type="ECO:0000313" key="3">
    <source>
        <dbReference type="EMBL" id="MFD0802437.1"/>
    </source>
</evidence>
<name>A0ABW3BH99_9ACTN</name>
<feature type="transmembrane region" description="Helical" evidence="2">
    <location>
        <begin position="21"/>
        <end position="43"/>
    </location>
</feature>
<dbReference type="EMBL" id="JBHTHR010000472">
    <property type="protein sequence ID" value="MFD0802437.1"/>
    <property type="molecule type" value="Genomic_DNA"/>
</dbReference>
<feature type="region of interest" description="Disordered" evidence="1">
    <location>
        <begin position="73"/>
        <end position="95"/>
    </location>
</feature>
<keyword evidence="4" id="KW-1185">Reference proteome</keyword>
<dbReference type="Proteomes" id="UP001596956">
    <property type="component" value="Unassembled WGS sequence"/>
</dbReference>
<organism evidence="3 4">
    <name type="scientific">Streptomonospora algeriensis</name>
    <dbReference type="NCBI Taxonomy" id="995084"/>
    <lineage>
        <taxon>Bacteria</taxon>
        <taxon>Bacillati</taxon>
        <taxon>Actinomycetota</taxon>
        <taxon>Actinomycetes</taxon>
        <taxon>Streptosporangiales</taxon>
        <taxon>Nocardiopsidaceae</taxon>
        <taxon>Streptomonospora</taxon>
    </lineage>
</organism>
<sequence>AAVDAAAPDDQRGAVSSALHLAFYLGAGGPAVAVGLLTVSYHLATAVSWLSAAAAVLAALAGAALPLVYRTRRPSPATRSEPSPPPRSPAASASP</sequence>
<evidence type="ECO:0008006" key="5">
    <source>
        <dbReference type="Google" id="ProtNLM"/>
    </source>
</evidence>
<feature type="non-terminal residue" evidence="3">
    <location>
        <position position="1"/>
    </location>
</feature>
<dbReference type="InterPro" id="IPR036259">
    <property type="entry name" value="MFS_trans_sf"/>
</dbReference>
<evidence type="ECO:0000256" key="1">
    <source>
        <dbReference type="SAM" id="MobiDB-lite"/>
    </source>
</evidence>
<accession>A0ABW3BH99</accession>
<keyword evidence="2" id="KW-0472">Membrane</keyword>
<evidence type="ECO:0000313" key="4">
    <source>
        <dbReference type="Proteomes" id="UP001596956"/>
    </source>
</evidence>
<feature type="transmembrane region" description="Helical" evidence="2">
    <location>
        <begin position="49"/>
        <end position="69"/>
    </location>
</feature>
<gene>
    <name evidence="3" type="ORF">ACFQZU_14085</name>
</gene>
<keyword evidence="2" id="KW-1133">Transmembrane helix</keyword>
<dbReference type="SUPFAM" id="SSF103473">
    <property type="entry name" value="MFS general substrate transporter"/>
    <property type="match status" value="1"/>
</dbReference>
<comment type="caution">
    <text evidence="3">The sequence shown here is derived from an EMBL/GenBank/DDBJ whole genome shotgun (WGS) entry which is preliminary data.</text>
</comment>
<keyword evidence="2" id="KW-0812">Transmembrane</keyword>
<evidence type="ECO:0000256" key="2">
    <source>
        <dbReference type="SAM" id="Phobius"/>
    </source>
</evidence>
<protein>
    <recommendedName>
        <fullName evidence="5">MFS transporter</fullName>
    </recommendedName>
</protein>
<proteinExistence type="predicted"/>